<evidence type="ECO:0000313" key="2">
    <source>
        <dbReference type="EMBL" id="BDS06918.1"/>
    </source>
</evidence>
<dbReference type="AlphaFoldDB" id="A0AAT9FLV2"/>
<organism evidence="2">
    <name type="scientific">Oceaniferula spumae</name>
    <dbReference type="NCBI Taxonomy" id="2979115"/>
    <lineage>
        <taxon>Bacteria</taxon>
        <taxon>Pseudomonadati</taxon>
        <taxon>Verrucomicrobiota</taxon>
        <taxon>Verrucomicrobiia</taxon>
        <taxon>Verrucomicrobiales</taxon>
        <taxon>Verrucomicrobiaceae</taxon>
        <taxon>Oceaniferula</taxon>
    </lineage>
</organism>
<dbReference type="InterPro" id="IPR010496">
    <property type="entry name" value="AL/BT2_dom"/>
</dbReference>
<accession>A0AAT9FLV2</accession>
<evidence type="ECO:0000259" key="1">
    <source>
        <dbReference type="Pfam" id="PF06439"/>
    </source>
</evidence>
<reference evidence="2" key="1">
    <citation type="submission" date="2024-07" db="EMBL/GenBank/DDBJ databases">
        <title>Complete genome sequence of Verrucomicrobiaceae bacterium NT6N.</title>
        <authorList>
            <person name="Huang C."/>
            <person name="Takami H."/>
            <person name="Hamasaki K."/>
        </authorList>
    </citation>
    <scope>NUCLEOTIDE SEQUENCE</scope>
    <source>
        <strain evidence="2">NT6N</strain>
    </source>
</reference>
<dbReference type="Pfam" id="PF06439">
    <property type="entry name" value="3keto-disac_hyd"/>
    <property type="match status" value="1"/>
</dbReference>
<dbReference type="GO" id="GO:0016787">
    <property type="term" value="F:hydrolase activity"/>
    <property type="evidence" value="ECO:0007669"/>
    <property type="project" value="InterPro"/>
</dbReference>
<proteinExistence type="predicted"/>
<dbReference type="KEGG" id="osu:NT6N_19580"/>
<feature type="domain" description="3-keto-alpha-glucoside-1,2-lyase/3-keto-2-hydroxy-glucal hydratase" evidence="1">
    <location>
        <begin position="63"/>
        <end position="260"/>
    </location>
</feature>
<dbReference type="EMBL" id="AP026866">
    <property type="protein sequence ID" value="BDS06918.1"/>
    <property type="molecule type" value="Genomic_DNA"/>
</dbReference>
<gene>
    <name evidence="2" type="ORF">NT6N_19580</name>
</gene>
<sequence>MQWRFLTAHPLKETICISSRYEAPQTLMKTTQLLHTGLYLTGFMLTGIAQVFAEPTDKKENSWVDLLEGDSLAQWRNGSVNLQKKVLEIGPQWSVKDGVLLLDKDKKGRGGQIVTKKNYFNFELKFEFKISEGGNSGVKYRTKGSLGMEYQILDDQKAKDNKNPKNSLASLYQLVAAPADKKAFAPGTEWNKGRIVANGNTIEHWLNGQKVVSIEVDSADWKERFAVSKYKKYKDFARNPGPILLQDHGDTVSYRKIMVREFK</sequence>
<protein>
    <recommendedName>
        <fullName evidence="1">3-keto-alpha-glucoside-1,2-lyase/3-keto-2-hydroxy-glucal hydratase domain-containing protein</fullName>
    </recommendedName>
</protein>
<name>A0AAT9FLV2_9BACT</name>
<dbReference type="Gene3D" id="2.60.120.560">
    <property type="entry name" value="Exo-inulinase, domain 1"/>
    <property type="match status" value="1"/>
</dbReference>